<organism evidence="3 4">
    <name type="scientific">Halosolutus amylolyticus</name>
    <dbReference type="NCBI Taxonomy" id="2932267"/>
    <lineage>
        <taxon>Archaea</taxon>
        <taxon>Methanobacteriati</taxon>
        <taxon>Methanobacteriota</taxon>
        <taxon>Stenosarchaea group</taxon>
        <taxon>Halobacteria</taxon>
        <taxon>Halobacteriales</taxon>
        <taxon>Natrialbaceae</taxon>
        <taxon>Halosolutus</taxon>
    </lineage>
</organism>
<evidence type="ECO:0000313" key="4">
    <source>
        <dbReference type="Proteomes" id="UP001595898"/>
    </source>
</evidence>
<dbReference type="InterPro" id="IPR011635">
    <property type="entry name" value="CARDB"/>
</dbReference>
<protein>
    <submittedName>
        <fullName evidence="3">CARDB domain-containing protein</fullName>
    </submittedName>
</protein>
<feature type="domain" description="CARDB" evidence="2">
    <location>
        <begin position="453"/>
        <end position="525"/>
    </location>
</feature>
<dbReference type="AlphaFoldDB" id="A0ABD5PKX4"/>
<accession>A0ABD5PKX4</accession>
<dbReference type="Gene3D" id="2.160.20.110">
    <property type="match status" value="1"/>
</dbReference>
<dbReference type="InterPro" id="IPR013783">
    <property type="entry name" value="Ig-like_fold"/>
</dbReference>
<keyword evidence="4" id="KW-1185">Reference proteome</keyword>
<dbReference type="Gene3D" id="2.60.40.10">
    <property type="entry name" value="Immunoglobulins"/>
    <property type="match status" value="2"/>
</dbReference>
<evidence type="ECO:0000313" key="3">
    <source>
        <dbReference type="EMBL" id="MFC4541106.1"/>
    </source>
</evidence>
<dbReference type="EMBL" id="JBHSFA010000002">
    <property type="protein sequence ID" value="MFC4541106.1"/>
    <property type="molecule type" value="Genomic_DNA"/>
</dbReference>
<dbReference type="Proteomes" id="UP001595898">
    <property type="component" value="Unassembled WGS sequence"/>
</dbReference>
<dbReference type="Gene3D" id="2.60.40.1080">
    <property type="match status" value="1"/>
</dbReference>
<evidence type="ECO:0000256" key="1">
    <source>
        <dbReference type="SAM" id="MobiDB-lite"/>
    </source>
</evidence>
<dbReference type="RefSeq" id="WP_250139251.1">
    <property type="nucleotide sequence ID" value="NZ_JALIQP010000001.1"/>
</dbReference>
<dbReference type="Pfam" id="PF07705">
    <property type="entry name" value="CARDB"/>
    <property type="match status" value="1"/>
</dbReference>
<feature type="region of interest" description="Disordered" evidence="1">
    <location>
        <begin position="725"/>
        <end position="746"/>
    </location>
</feature>
<reference evidence="3 4" key="1">
    <citation type="journal article" date="2019" name="Int. J. Syst. Evol. Microbiol.">
        <title>The Global Catalogue of Microorganisms (GCM) 10K type strain sequencing project: providing services to taxonomists for standard genome sequencing and annotation.</title>
        <authorList>
            <consortium name="The Broad Institute Genomics Platform"/>
            <consortium name="The Broad Institute Genome Sequencing Center for Infectious Disease"/>
            <person name="Wu L."/>
            <person name="Ma J."/>
        </authorList>
    </citation>
    <scope>NUCLEOTIDE SEQUENCE [LARGE SCALE GENOMIC DNA]</scope>
    <source>
        <strain evidence="3 4">WLHS5</strain>
    </source>
</reference>
<comment type="caution">
    <text evidence="3">The sequence shown here is derived from an EMBL/GenBank/DDBJ whole genome shotgun (WGS) entry which is preliminary data.</text>
</comment>
<evidence type="ECO:0000259" key="2">
    <source>
        <dbReference type="Pfam" id="PF07705"/>
    </source>
</evidence>
<feature type="compositionally biased region" description="Acidic residues" evidence="1">
    <location>
        <begin position="726"/>
        <end position="739"/>
    </location>
</feature>
<name>A0ABD5PKX4_9EURY</name>
<gene>
    <name evidence="3" type="ORF">ACFO5R_04075</name>
</gene>
<sequence length="769" mass="79606">MKKQTSVRILLCFGLIVIAGTVFFAGSAAATASLEEMNGDGTEDDPYIITDVEELQAMNENPDAHYVLGNDVDASETETWDAGAGFEPIGDESPFDGSFDGQNHTITGLTIDRPSDNNVGLFGRTTGTIKNVYLEDIDVRGGERNTGTLVGENAGDVKEVSVTGSVKGEGREVGGLIGFLEDGDGTVERSGADVDVSGENAVGGLIGGISSWKDYTITNTYAKGDIEASDGRAGGLVGFMREGDTIRIAYATGDVTGTEAGGIAGANGGFGHDGGTISTAFATGELSGDEIGAINGTGRSWHSGTYSDTFWDRQTTGVIDGQGTGSGLTTAEMTGTKAETNLNGFGFGTFWTLTDEYPVLEWQVEAVSVSLSDDTVGAGEQTSVTVTLTLDDGSTVTASEVADYDAGGIVDVDAGVVDAQQQGTAEITATIAGESDTAELEITEPPKIELAESEFDADAIVEGSTVTASATYKNDGGPGSHTAELIADGEAVDTQTVSLDADEETTIEFEWTPHGAIGTEYDLAIDDTDVGSISVVEPGTVTLEDARFPDRVGSGSPYEFTVDLENEADETVIDTITYELDDEVVATESVTVEPDGSEAILGHETDTDVGLTIAHAVTGHNETIEGTSDVTDPPEFEISDIETPDELEAGEEFDLTVTVENTGGVEGTQTVTVSDAEGEVASEELTIESAASETITVSLSDDGTGGSEFRVATEDDEMTEAVTITEADDGTDEPDDSNDSDGLPGFGALTATLALVAVLALLGDRRPDQ</sequence>
<proteinExistence type="predicted"/>